<comment type="caution">
    <text evidence="2">The sequence shown here is derived from an EMBL/GenBank/DDBJ whole genome shotgun (WGS) entry which is preliminary data.</text>
</comment>
<dbReference type="Proteomes" id="UP000004910">
    <property type="component" value="Unassembled WGS sequence"/>
</dbReference>
<evidence type="ECO:0000259" key="1">
    <source>
        <dbReference type="Pfam" id="PF14690"/>
    </source>
</evidence>
<gene>
    <name evidence="2" type="ORF">CLOSPI_01467</name>
</gene>
<dbReference type="InterPro" id="IPR029261">
    <property type="entry name" value="Transposase_Znf"/>
</dbReference>
<dbReference type="AlphaFoldDB" id="B1C2K5"/>
<organism evidence="2 3">
    <name type="scientific">Thomasclavelia spiroformis DSM 1552</name>
    <dbReference type="NCBI Taxonomy" id="428126"/>
    <lineage>
        <taxon>Bacteria</taxon>
        <taxon>Bacillati</taxon>
        <taxon>Bacillota</taxon>
        <taxon>Erysipelotrichia</taxon>
        <taxon>Erysipelotrichales</taxon>
        <taxon>Coprobacillaceae</taxon>
        <taxon>Thomasclavelia</taxon>
    </lineage>
</organism>
<reference evidence="2" key="1">
    <citation type="submission" date="2008-02" db="EMBL/GenBank/DDBJ databases">
        <authorList>
            <person name="Fulton L."/>
            <person name="Clifton S."/>
            <person name="Fulton B."/>
            <person name="Xu J."/>
            <person name="Minx P."/>
            <person name="Pepin K.H."/>
            <person name="Johnson M."/>
            <person name="Thiruvilangam P."/>
            <person name="Bhonagiri V."/>
            <person name="Nash W.E."/>
            <person name="Mardis E.R."/>
            <person name="Wilson R.K."/>
        </authorList>
    </citation>
    <scope>NUCLEOTIDE SEQUENCE [LARGE SCALE GENOMIC DNA]</scope>
    <source>
        <strain evidence="2">DSM 1552</strain>
    </source>
</reference>
<name>B1C2K5_9FIRM</name>
<feature type="domain" description="Transposase IS204/IS1001/IS1096/IS1165 zinc-finger" evidence="1">
    <location>
        <begin position="35"/>
        <end position="78"/>
    </location>
</feature>
<accession>B1C2K5</accession>
<dbReference type="Pfam" id="PF14690">
    <property type="entry name" value="Zn_ribbon_ISL3"/>
    <property type="match status" value="1"/>
</dbReference>
<dbReference type="OrthoDB" id="6197054at2"/>
<dbReference type="HOGENOM" id="CLU_2341867_0_0_9"/>
<dbReference type="RefSeq" id="WP_004609982.1">
    <property type="nucleotide sequence ID" value="NZ_CP102275.1"/>
</dbReference>
<evidence type="ECO:0000313" key="3">
    <source>
        <dbReference type="Proteomes" id="UP000004910"/>
    </source>
</evidence>
<proteinExistence type="predicted"/>
<reference evidence="2" key="2">
    <citation type="submission" date="2014-06" db="EMBL/GenBank/DDBJ databases">
        <title>Draft genome sequence of Clostridium spiroforme (DSM 1552).</title>
        <authorList>
            <person name="Sudarsanam P."/>
            <person name="Ley R."/>
            <person name="Guruge J."/>
            <person name="Turnbaugh P.J."/>
            <person name="Mahowald M."/>
            <person name="Liep D."/>
            <person name="Gordon J."/>
        </authorList>
    </citation>
    <scope>NUCLEOTIDE SEQUENCE</scope>
    <source>
        <strain evidence="2">DSM 1552</strain>
    </source>
</reference>
<dbReference type="GeneID" id="94017248"/>
<keyword evidence="3" id="KW-1185">Reference proteome</keyword>
<evidence type="ECO:0000313" key="2">
    <source>
        <dbReference type="EMBL" id="EDS74690.1"/>
    </source>
</evidence>
<protein>
    <recommendedName>
        <fullName evidence="1">Transposase IS204/IS1001/IS1096/IS1165 zinc-finger domain-containing protein</fullName>
    </recommendedName>
</protein>
<sequence>MQEFINMLSPDLEFVSMHSNDDCIIFQVQSKIKDPICPYCGTPSQKCHLKYKKSFNNLPVHGKNVVIEIINRKIFCNNLVLCQEKVPDYTNMKQVTI</sequence>
<dbReference type="eggNOG" id="COG3464">
    <property type="taxonomic scope" value="Bacteria"/>
</dbReference>
<dbReference type="EMBL" id="ABIK02000010">
    <property type="protein sequence ID" value="EDS74690.1"/>
    <property type="molecule type" value="Genomic_DNA"/>
</dbReference>